<comment type="subcellular location">
    <subcellularLocation>
        <location evidence="2">Cytoplasm</location>
    </subcellularLocation>
</comment>
<dbReference type="FunCoup" id="F2U848">
    <property type="interactions" value="2001"/>
</dbReference>
<evidence type="ECO:0000256" key="11">
    <source>
        <dbReference type="ARBA" id="ARBA00022741"/>
    </source>
</evidence>
<name>F2U848_SALR5</name>
<dbReference type="GO" id="GO:0005829">
    <property type="term" value="C:cytosol"/>
    <property type="evidence" value="ECO:0007669"/>
    <property type="project" value="TreeGrafter"/>
</dbReference>
<dbReference type="KEGG" id="sre:PTSG_04684"/>
<dbReference type="InterPro" id="IPR018935">
    <property type="entry name" value="RIO_kinase_CS"/>
</dbReference>
<comment type="cofactor">
    <cofactor evidence="1">
        <name>Mg(2+)</name>
        <dbReference type="ChEBI" id="CHEBI:18420"/>
    </cofactor>
</comment>
<proteinExistence type="inferred from homology"/>
<evidence type="ECO:0000256" key="8">
    <source>
        <dbReference type="ARBA" id="ARBA00022553"/>
    </source>
</evidence>
<feature type="compositionally biased region" description="Acidic residues" evidence="19">
    <location>
        <begin position="350"/>
        <end position="369"/>
    </location>
</feature>
<accession>F2U848</accession>
<keyword evidence="11" id="KW-0547">Nucleotide-binding</keyword>
<dbReference type="FunFam" id="1.10.10.10:FF:000053">
    <property type="entry name" value="Serine/threonine-protein kinase RIO2"/>
    <property type="match status" value="1"/>
</dbReference>
<feature type="compositionally biased region" description="Basic and acidic residues" evidence="19">
    <location>
        <begin position="420"/>
        <end position="436"/>
    </location>
</feature>
<dbReference type="GO" id="GO:0005524">
    <property type="term" value="F:ATP binding"/>
    <property type="evidence" value="ECO:0007669"/>
    <property type="project" value="UniProtKB-KW"/>
</dbReference>
<organism evidence="22">
    <name type="scientific">Salpingoeca rosetta (strain ATCC 50818 / BSB-021)</name>
    <dbReference type="NCBI Taxonomy" id="946362"/>
    <lineage>
        <taxon>Eukaryota</taxon>
        <taxon>Choanoflagellata</taxon>
        <taxon>Craspedida</taxon>
        <taxon>Salpingoecidae</taxon>
        <taxon>Salpingoeca</taxon>
    </lineage>
</organism>
<evidence type="ECO:0000256" key="19">
    <source>
        <dbReference type="SAM" id="MobiDB-lite"/>
    </source>
</evidence>
<dbReference type="Proteomes" id="UP000007799">
    <property type="component" value="Unassembled WGS sequence"/>
</dbReference>
<gene>
    <name evidence="21" type="ORF">PTSG_04684</name>
</gene>
<dbReference type="PANTHER" id="PTHR45852">
    <property type="entry name" value="SER/THR-PROTEIN KINASE RIO2"/>
    <property type="match status" value="1"/>
</dbReference>
<dbReference type="Pfam" id="PF09202">
    <property type="entry name" value="Rio2_N"/>
    <property type="match status" value="1"/>
</dbReference>
<evidence type="ECO:0000256" key="15">
    <source>
        <dbReference type="ARBA" id="ARBA00047899"/>
    </source>
</evidence>
<dbReference type="SUPFAM" id="SSF56112">
    <property type="entry name" value="Protein kinase-like (PK-like)"/>
    <property type="match status" value="1"/>
</dbReference>
<dbReference type="InterPro" id="IPR036390">
    <property type="entry name" value="WH_DNA-bd_sf"/>
</dbReference>
<reference evidence="21" key="1">
    <citation type="submission" date="2009-08" db="EMBL/GenBank/DDBJ databases">
        <title>Annotation of Salpingoeca rosetta.</title>
        <authorList>
            <consortium name="The Broad Institute Genome Sequencing Platform"/>
            <person name="Russ C."/>
            <person name="Cuomo C."/>
            <person name="Burger G."/>
            <person name="Gray M.W."/>
            <person name="Holland P.W.H."/>
            <person name="King N."/>
            <person name="Lang F.B.F."/>
            <person name="Roger A.J."/>
            <person name="Ruiz-Trillo I."/>
            <person name="Young S.K."/>
            <person name="Zeng Q."/>
            <person name="Gargeya S."/>
            <person name="Alvarado L."/>
            <person name="Berlin A."/>
            <person name="Chapman S.B."/>
            <person name="Chen Z."/>
            <person name="Freedman E."/>
            <person name="Gellesch M."/>
            <person name="Goldberg J."/>
            <person name="Griggs A."/>
            <person name="Gujja S."/>
            <person name="Heilman E."/>
            <person name="Heiman D."/>
            <person name="Howarth C."/>
            <person name="Mehta T."/>
            <person name="Neiman D."/>
            <person name="Pearson M."/>
            <person name="Roberts A."/>
            <person name="Saif S."/>
            <person name="Shea T."/>
            <person name="Shenoy N."/>
            <person name="Sisk P."/>
            <person name="Stolte C."/>
            <person name="Sykes S."/>
            <person name="White J."/>
            <person name="Yandava C."/>
            <person name="Haas B."/>
            <person name="Nusbaum C."/>
            <person name="Birren B."/>
        </authorList>
    </citation>
    <scope>NUCLEOTIDE SEQUENCE [LARGE SCALE GENOMIC DNA]</scope>
    <source>
        <strain evidence="21">ATCC 50818</strain>
    </source>
</reference>
<sequence>MGRFDVAKLRYLDAKQLRVLHACELGMRNHELVPKEILTNITKMRSGSLHKVVMELLRHKLLGYNNSKTTNGYRLTTLGYDYLALKTLANRDVVLSVGNQIGVGKESDLFIVGGQDDVQYALKIHRLGRTSFRNIKNKRDYHGHRNKASWLYLSRLSAVKEFAYMKVLYDRGFPVPQPIDFNRHIVVMELLDAFPLCQIKDVDDPAELYSRLMALIVQFAEHGLIHGDFNEFNLMISEDGHVTVIDFPQMISIEHENAEFYFDRDVQCIRTFFAKRFAFEAQEWPAFADVKRGEALDIETAASGFMRELQLSDGMQDDDGARGRGRRAHSRDDDDGDDDDEQKDGSGDDHNDDNDEDAKEQHEEDEESGEATSADAPSKTQAHAASTSGEGEDASGRSDAEANTDDNNGDDDGEEGSAAKQHEHEQQQEEEKEKGATAKQQGDAVEEAEKDDTFDAGGNDDDGDEGSDDDEGDGEYVNTNRDRLVSRNATAPLAPSHVAQRWRPTYNDTGSTRGRGSRSQSRSRSRRSQSRSRGLLPEQATASLTPEEIRERVAQAYGRRRFRKGQAKKSKSKDPNKRDTRATVNQTSGW</sequence>
<dbReference type="GeneID" id="16075356"/>
<dbReference type="FunFam" id="3.30.200.20:FF:000052">
    <property type="entry name" value="Serine/threonine-protein kinase RIO2"/>
    <property type="match status" value="1"/>
</dbReference>
<keyword evidence="6" id="KW-0690">Ribosome biogenesis</keyword>
<dbReference type="InParanoid" id="F2U848"/>
<keyword evidence="22" id="KW-1185">Reference proteome</keyword>
<dbReference type="RefSeq" id="XP_004994775.1">
    <property type="nucleotide sequence ID" value="XM_004994718.1"/>
</dbReference>
<dbReference type="SMART" id="SM00090">
    <property type="entry name" value="RIO"/>
    <property type="match status" value="1"/>
</dbReference>
<evidence type="ECO:0000256" key="16">
    <source>
        <dbReference type="ARBA" id="ARBA00048679"/>
    </source>
</evidence>
<dbReference type="InterPro" id="IPR011009">
    <property type="entry name" value="Kinase-like_dom_sf"/>
</dbReference>
<dbReference type="InterPro" id="IPR015285">
    <property type="entry name" value="RIO2_wHTH_N"/>
</dbReference>
<dbReference type="InterPro" id="IPR030484">
    <property type="entry name" value="Rio2"/>
</dbReference>
<protein>
    <recommendedName>
        <fullName evidence="17">Serine/threonine-protein kinase RIO2</fullName>
        <ecNumber evidence="4">2.7.11.1</ecNumber>
    </recommendedName>
    <alternativeName>
        <fullName evidence="18">Serine/threonine-protein kinase rio2</fullName>
    </alternativeName>
</protein>
<dbReference type="InterPro" id="IPR000687">
    <property type="entry name" value="RIO_kinase"/>
</dbReference>
<keyword evidence="9" id="KW-0808">Transferase</keyword>
<dbReference type="FunFam" id="1.10.510.10:FF:000307">
    <property type="entry name" value="Serine/threonine-protein kinase RIO2"/>
    <property type="match status" value="1"/>
</dbReference>
<feature type="compositionally biased region" description="Basic residues" evidence="19">
    <location>
        <begin position="521"/>
        <end position="530"/>
    </location>
</feature>
<evidence type="ECO:0000313" key="21">
    <source>
        <dbReference type="EMBL" id="EGD72953.1"/>
    </source>
</evidence>
<feature type="compositionally biased region" description="Acidic residues" evidence="19">
    <location>
        <begin position="444"/>
        <end position="474"/>
    </location>
</feature>
<dbReference type="GO" id="GO:0046872">
    <property type="term" value="F:metal ion binding"/>
    <property type="evidence" value="ECO:0007669"/>
    <property type="project" value="UniProtKB-KW"/>
</dbReference>
<feature type="compositionally biased region" description="Low complexity" evidence="19">
    <location>
        <begin position="509"/>
        <end position="520"/>
    </location>
</feature>
<dbReference type="InterPro" id="IPR018934">
    <property type="entry name" value="RIO_dom"/>
</dbReference>
<evidence type="ECO:0000256" key="3">
    <source>
        <dbReference type="ARBA" id="ARBA00009196"/>
    </source>
</evidence>
<evidence type="ECO:0000259" key="20">
    <source>
        <dbReference type="SMART" id="SM00090"/>
    </source>
</evidence>
<evidence type="ECO:0000256" key="13">
    <source>
        <dbReference type="ARBA" id="ARBA00022840"/>
    </source>
</evidence>
<feature type="compositionally biased region" description="Acidic residues" evidence="19">
    <location>
        <begin position="402"/>
        <end position="415"/>
    </location>
</feature>
<evidence type="ECO:0000256" key="14">
    <source>
        <dbReference type="ARBA" id="ARBA00022842"/>
    </source>
</evidence>
<comment type="catalytic activity">
    <reaction evidence="16">
        <text>L-seryl-[protein] + ATP = O-phospho-L-seryl-[protein] + ADP + H(+)</text>
        <dbReference type="Rhea" id="RHEA:17989"/>
        <dbReference type="Rhea" id="RHEA-COMP:9863"/>
        <dbReference type="Rhea" id="RHEA-COMP:11604"/>
        <dbReference type="ChEBI" id="CHEBI:15378"/>
        <dbReference type="ChEBI" id="CHEBI:29999"/>
        <dbReference type="ChEBI" id="CHEBI:30616"/>
        <dbReference type="ChEBI" id="CHEBI:83421"/>
        <dbReference type="ChEBI" id="CHEBI:456216"/>
        <dbReference type="EC" id="2.7.11.1"/>
    </reaction>
</comment>
<evidence type="ECO:0000256" key="5">
    <source>
        <dbReference type="ARBA" id="ARBA00022490"/>
    </source>
</evidence>
<dbReference type="AlphaFoldDB" id="F2U848"/>
<evidence type="ECO:0000256" key="12">
    <source>
        <dbReference type="ARBA" id="ARBA00022777"/>
    </source>
</evidence>
<keyword evidence="5" id="KW-0963">Cytoplasm</keyword>
<dbReference type="GO" id="GO:0030490">
    <property type="term" value="P:maturation of SSU-rRNA"/>
    <property type="evidence" value="ECO:0007669"/>
    <property type="project" value="TreeGrafter"/>
</dbReference>
<dbReference type="OrthoDB" id="10258631at2759"/>
<dbReference type="eggNOG" id="KOG2268">
    <property type="taxonomic scope" value="Eukaryota"/>
</dbReference>
<feature type="compositionally biased region" description="Basic and acidic residues" evidence="19">
    <location>
        <begin position="572"/>
        <end position="581"/>
    </location>
</feature>
<feature type="domain" description="RIO kinase" evidence="20">
    <location>
        <begin position="66"/>
        <end position="289"/>
    </location>
</feature>
<evidence type="ECO:0000256" key="9">
    <source>
        <dbReference type="ARBA" id="ARBA00022679"/>
    </source>
</evidence>
<dbReference type="Gene3D" id="1.10.10.10">
    <property type="entry name" value="Winged helix-like DNA-binding domain superfamily/Winged helix DNA-binding domain"/>
    <property type="match status" value="1"/>
</dbReference>
<keyword evidence="14" id="KW-0460">Magnesium</keyword>
<dbReference type="EMBL" id="GL832964">
    <property type="protein sequence ID" value="EGD72953.1"/>
    <property type="molecule type" value="Genomic_DNA"/>
</dbReference>
<evidence type="ECO:0000313" key="22">
    <source>
        <dbReference type="Proteomes" id="UP000007799"/>
    </source>
</evidence>
<evidence type="ECO:0000256" key="18">
    <source>
        <dbReference type="ARBA" id="ARBA00068837"/>
    </source>
</evidence>
<keyword evidence="13" id="KW-0067">ATP-binding</keyword>
<dbReference type="GO" id="GO:0005634">
    <property type="term" value="C:nucleus"/>
    <property type="evidence" value="ECO:0007669"/>
    <property type="project" value="TreeGrafter"/>
</dbReference>
<evidence type="ECO:0000256" key="1">
    <source>
        <dbReference type="ARBA" id="ARBA00001946"/>
    </source>
</evidence>
<dbReference type="GO" id="GO:0030688">
    <property type="term" value="C:preribosome, small subunit precursor"/>
    <property type="evidence" value="ECO:0007669"/>
    <property type="project" value="TreeGrafter"/>
</dbReference>
<dbReference type="EC" id="2.7.11.1" evidence="4"/>
<dbReference type="Gene3D" id="1.10.510.10">
    <property type="entry name" value="Transferase(Phosphotransferase) domain 1"/>
    <property type="match status" value="1"/>
</dbReference>
<feature type="compositionally biased region" description="Polar residues" evidence="19">
    <location>
        <begin position="378"/>
        <end position="389"/>
    </location>
</feature>
<feature type="compositionally biased region" description="Acidic residues" evidence="19">
    <location>
        <begin position="333"/>
        <end position="342"/>
    </location>
</feature>
<dbReference type="OMA" id="NHENAEY"/>
<evidence type="ECO:0000256" key="2">
    <source>
        <dbReference type="ARBA" id="ARBA00004496"/>
    </source>
</evidence>
<feature type="region of interest" description="Disordered" evidence="19">
    <location>
        <begin position="307"/>
        <end position="590"/>
    </location>
</feature>
<evidence type="ECO:0000256" key="7">
    <source>
        <dbReference type="ARBA" id="ARBA00022527"/>
    </source>
</evidence>
<evidence type="ECO:0000256" key="10">
    <source>
        <dbReference type="ARBA" id="ARBA00022723"/>
    </source>
</evidence>
<dbReference type="CDD" id="cd05144">
    <property type="entry name" value="RIO2_C"/>
    <property type="match status" value="1"/>
</dbReference>
<dbReference type="Gene3D" id="3.30.200.20">
    <property type="entry name" value="Phosphorylase Kinase, domain 1"/>
    <property type="match status" value="1"/>
</dbReference>
<evidence type="ECO:0000256" key="6">
    <source>
        <dbReference type="ARBA" id="ARBA00022517"/>
    </source>
</evidence>
<keyword evidence="12 21" id="KW-0418">Kinase</keyword>
<feature type="compositionally biased region" description="Basic residues" evidence="19">
    <location>
        <begin position="558"/>
        <end position="571"/>
    </location>
</feature>
<keyword evidence="10" id="KW-0479">Metal-binding</keyword>
<dbReference type="Pfam" id="PF01163">
    <property type="entry name" value="RIO1"/>
    <property type="match status" value="1"/>
</dbReference>
<comment type="similarity">
    <text evidence="3">Belongs to the protein kinase superfamily. RIO-type Ser/Thr kinase family.</text>
</comment>
<evidence type="ECO:0000256" key="4">
    <source>
        <dbReference type="ARBA" id="ARBA00012513"/>
    </source>
</evidence>
<evidence type="ECO:0000256" key="17">
    <source>
        <dbReference type="ARBA" id="ARBA00068353"/>
    </source>
</evidence>
<dbReference type="STRING" id="946362.F2U848"/>
<dbReference type="GO" id="GO:0004674">
    <property type="term" value="F:protein serine/threonine kinase activity"/>
    <property type="evidence" value="ECO:0007669"/>
    <property type="project" value="UniProtKB-KW"/>
</dbReference>
<dbReference type="PANTHER" id="PTHR45852:SF1">
    <property type="entry name" value="SERINE_THREONINE-PROTEIN KINASE RIO2"/>
    <property type="match status" value="1"/>
</dbReference>
<dbReference type="InterPro" id="IPR036388">
    <property type="entry name" value="WH-like_DNA-bd_sf"/>
</dbReference>
<dbReference type="SUPFAM" id="SSF46785">
    <property type="entry name" value="Winged helix' DNA-binding domain"/>
    <property type="match status" value="1"/>
</dbReference>
<keyword evidence="8" id="KW-0597">Phosphoprotein</keyword>
<dbReference type="PROSITE" id="PS01245">
    <property type="entry name" value="RIO1"/>
    <property type="match status" value="1"/>
</dbReference>
<comment type="catalytic activity">
    <reaction evidence="15">
        <text>L-threonyl-[protein] + ATP = O-phospho-L-threonyl-[protein] + ADP + H(+)</text>
        <dbReference type="Rhea" id="RHEA:46608"/>
        <dbReference type="Rhea" id="RHEA-COMP:11060"/>
        <dbReference type="Rhea" id="RHEA-COMP:11605"/>
        <dbReference type="ChEBI" id="CHEBI:15378"/>
        <dbReference type="ChEBI" id="CHEBI:30013"/>
        <dbReference type="ChEBI" id="CHEBI:30616"/>
        <dbReference type="ChEBI" id="CHEBI:61977"/>
        <dbReference type="ChEBI" id="CHEBI:456216"/>
        <dbReference type="EC" id="2.7.11.1"/>
    </reaction>
</comment>
<keyword evidence="7" id="KW-0723">Serine/threonine-protein kinase</keyword>